<dbReference type="AlphaFoldDB" id="A0A0E9TRK2"/>
<name>A0A0E9TRK2_ANGAN</name>
<sequence length="28" mass="3323">MLATFRLNYESFFYGVSEQPSLRVQILL</sequence>
<organism evidence="1">
    <name type="scientific">Anguilla anguilla</name>
    <name type="common">European freshwater eel</name>
    <name type="synonym">Muraena anguilla</name>
    <dbReference type="NCBI Taxonomy" id="7936"/>
    <lineage>
        <taxon>Eukaryota</taxon>
        <taxon>Metazoa</taxon>
        <taxon>Chordata</taxon>
        <taxon>Craniata</taxon>
        <taxon>Vertebrata</taxon>
        <taxon>Euteleostomi</taxon>
        <taxon>Actinopterygii</taxon>
        <taxon>Neopterygii</taxon>
        <taxon>Teleostei</taxon>
        <taxon>Anguilliformes</taxon>
        <taxon>Anguillidae</taxon>
        <taxon>Anguilla</taxon>
    </lineage>
</organism>
<reference evidence="1" key="2">
    <citation type="journal article" date="2015" name="Fish Shellfish Immunol.">
        <title>Early steps in the European eel (Anguilla anguilla)-Vibrio vulnificus interaction in the gills: Role of the RtxA13 toxin.</title>
        <authorList>
            <person name="Callol A."/>
            <person name="Pajuelo D."/>
            <person name="Ebbesson L."/>
            <person name="Teles M."/>
            <person name="MacKenzie S."/>
            <person name="Amaro C."/>
        </authorList>
    </citation>
    <scope>NUCLEOTIDE SEQUENCE</scope>
</reference>
<protein>
    <submittedName>
        <fullName evidence="1">Uncharacterized protein</fullName>
    </submittedName>
</protein>
<dbReference type="EMBL" id="GBXM01053057">
    <property type="protein sequence ID" value="JAH55520.1"/>
    <property type="molecule type" value="Transcribed_RNA"/>
</dbReference>
<proteinExistence type="predicted"/>
<reference evidence="1" key="1">
    <citation type="submission" date="2014-11" db="EMBL/GenBank/DDBJ databases">
        <authorList>
            <person name="Amaro Gonzalez C."/>
        </authorList>
    </citation>
    <scope>NUCLEOTIDE SEQUENCE</scope>
</reference>
<accession>A0A0E9TRK2</accession>
<evidence type="ECO:0000313" key="1">
    <source>
        <dbReference type="EMBL" id="JAH55520.1"/>
    </source>
</evidence>